<sequence length="348" mass="39838">MAKELTINDIAREAKVSKATVSRVLNGVDCVKQDTKEKVLEVMKVRNFSPSATARNLSRQSSDTIGVIVPEVDNPFFGEILRGITEIADQDNTTLICCNSDDSAMKDRKALLMLKEHRVKGLLYTPAVDYTSKEQQKAIHKLLEDLNAPIVIMDRQTESLRKYDGIFFDDETGIYEAVTYLVQSGHKKIALINATQDRVLARVRLRGYEKAMKEQGIPIDRDNILEGNYRMTRAYELSAELLDRKERPTAVVTCNNRTSLGFLKALYEKGERLEKDISCIGLDRIEALDIVESQFNYIERDAKQMGRKAVKLLNERIKYPAKHQEQVVMKPILKIWKEDRRKADERQI</sequence>
<evidence type="ECO:0000256" key="3">
    <source>
        <dbReference type="ARBA" id="ARBA00023125"/>
    </source>
</evidence>
<dbReference type="Gene3D" id="3.40.50.2300">
    <property type="match status" value="2"/>
</dbReference>
<evidence type="ECO:0000313" key="7">
    <source>
        <dbReference type="Proteomes" id="UP000434409"/>
    </source>
</evidence>
<dbReference type="AlphaFoldDB" id="A0A6N7UT44"/>
<accession>A0A6N7UT44</accession>
<evidence type="ECO:0000256" key="4">
    <source>
        <dbReference type="ARBA" id="ARBA00023163"/>
    </source>
</evidence>
<feature type="domain" description="HTH lacI-type" evidence="5">
    <location>
        <begin position="5"/>
        <end position="59"/>
    </location>
</feature>
<dbReference type="SUPFAM" id="SSF53822">
    <property type="entry name" value="Periplasmic binding protein-like I"/>
    <property type="match status" value="1"/>
</dbReference>
<evidence type="ECO:0000256" key="1">
    <source>
        <dbReference type="ARBA" id="ARBA00022491"/>
    </source>
</evidence>
<keyword evidence="3" id="KW-0238">DNA-binding</keyword>
<evidence type="ECO:0000256" key="2">
    <source>
        <dbReference type="ARBA" id="ARBA00023015"/>
    </source>
</evidence>
<dbReference type="InterPro" id="IPR001761">
    <property type="entry name" value="Peripla_BP/Lac1_sug-bd_dom"/>
</dbReference>
<dbReference type="Pfam" id="PF00532">
    <property type="entry name" value="Peripla_BP_1"/>
    <property type="match status" value="1"/>
</dbReference>
<dbReference type="GO" id="GO:0003700">
    <property type="term" value="F:DNA-binding transcription factor activity"/>
    <property type="evidence" value="ECO:0007669"/>
    <property type="project" value="TreeGrafter"/>
</dbReference>
<name>A0A6N7UT44_9FIRM</name>
<keyword evidence="7" id="KW-1185">Reference proteome</keyword>
<evidence type="ECO:0000313" key="6">
    <source>
        <dbReference type="EMBL" id="MSR94218.1"/>
    </source>
</evidence>
<dbReference type="InterPro" id="IPR000843">
    <property type="entry name" value="HTH_LacI"/>
</dbReference>
<evidence type="ECO:0000259" key="5">
    <source>
        <dbReference type="PROSITE" id="PS50932"/>
    </source>
</evidence>
<comment type="caution">
    <text evidence="6">The sequence shown here is derived from an EMBL/GenBank/DDBJ whole genome shotgun (WGS) entry which is preliminary data.</text>
</comment>
<keyword evidence="1" id="KW-0678">Repressor</keyword>
<dbReference type="InterPro" id="IPR028082">
    <property type="entry name" value="Peripla_BP_I"/>
</dbReference>
<dbReference type="PANTHER" id="PTHR30146:SF148">
    <property type="entry name" value="HTH-TYPE TRANSCRIPTIONAL REPRESSOR PURR-RELATED"/>
    <property type="match status" value="1"/>
</dbReference>
<keyword evidence="4" id="KW-0804">Transcription</keyword>
<proteinExistence type="predicted"/>
<dbReference type="PROSITE" id="PS00356">
    <property type="entry name" value="HTH_LACI_1"/>
    <property type="match status" value="1"/>
</dbReference>
<dbReference type="PRINTS" id="PR00036">
    <property type="entry name" value="HTHLACI"/>
</dbReference>
<dbReference type="CDD" id="cd06267">
    <property type="entry name" value="PBP1_LacI_sugar_binding-like"/>
    <property type="match status" value="1"/>
</dbReference>
<dbReference type="GO" id="GO:0000976">
    <property type="term" value="F:transcription cis-regulatory region binding"/>
    <property type="evidence" value="ECO:0007669"/>
    <property type="project" value="TreeGrafter"/>
</dbReference>
<organism evidence="6 7">
    <name type="scientific">Suipraeoptans intestinalis</name>
    <dbReference type="NCBI Taxonomy" id="2606628"/>
    <lineage>
        <taxon>Bacteria</taxon>
        <taxon>Bacillati</taxon>
        <taxon>Bacillota</taxon>
        <taxon>Clostridia</taxon>
        <taxon>Lachnospirales</taxon>
        <taxon>Lachnospiraceae</taxon>
        <taxon>Suipraeoptans</taxon>
    </lineage>
</organism>
<dbReference type="Pfam" id="PF00356">
    <property type="entry name" value="LacI"/>
    <property type="match status" value="1"/>
</dbReference>
<dbReference type="SMART" id="SM00354">
    <property type="entry name" value="HTH_LACI"/>
    <property type="match status" value="1"/>
</dbReference>
<dbReference type="Gene3D" id="1.10.260.40">
    <property type="entry name" value="lambda repressor-like DNA-binding domains"/>
    <property type="match status" value="1"/>
</dbReference>
<dbReference type="SUPFAM" id="SSF47413">
    <property type="entry name" value="lambda repressor-like DNA-binding domains"/>
    <property type="match status" value="1"/>
</dbReference>
<dbReference type="InterPro" id="IPR010982">
    <property type="entry name" value="Lambda_DNA-bd_dom_sf"/>
</dbReference>
<protein>
    <submittedName>
        <fullName evidence="6">LacI family transcriptional regulator</fullName>
    </submittedName>
</protein>
<keyword evidence="2" id="KW-0805">Transcription regulation</keyword>
<gene>
    <name evidence="6" type="ORF">FYJ34_08080</name>
</gene>
<dbReference type="CDD" id="cd01392">
    <property type="entry name" value="HTH_LacI"/>
    <property type="match status" value="1"/>
</dbReference>
<dbReference type="Proteomes" id="UP000434409">
    <property type="component" value="Unassembled WGS sequence"/>
</dbReference>
<dbReference type="PROSITE" id="PS50932">
    <property type="entry name" value="HTH_LACI_2"/>
    <property type="match status" value="1"/>
</dbReference>
<dbReference type="PANTHER" id="PTHR30146">
    <property type="entry name" value="LACI-RELATED TRANSCRIPTIONAL REPRESSOR"/>
    <property type="match status" value="1"/>
</dbReference>
<reference evidence="6 7" key="1">
    <citation type="submission" date="2019-08" db="EMBL/GenBank/DDBJ databases">
        <title>In-depth cultivation of the pig gut microbiome towards novel bacterial diversity and tailored functional studies.</title>
        <authorList>
            <person name="Wylensek D."/>
            <person name="Hitch T.C.A."/>
            <person name="Clavel T."/>
        </authorList>
    </citation>
    <scope>NUCLEOTIDE SEQUENCE [LARGE SCALE GENOMIC DNA]</scope>
    <source>
        <strain evidence="6 7">68-1-5</strain>
    </source>
</reference>
<dbReference type="RefSeq" id="WP_154477711.1">
    <property type="nucleotide sequence ID" value="NZ_VULY01000018.1"/>
</dbReference>
<dbReference type="EMBL" id="VULY01000018">
    <property type="protein sequence ID" value="MSR94218.1"/>
    <property type="molecule type" value="Genomic_DNA"/>
</dbReference>